<reference evidence="3" key="1">
    <citation type="submission" date="2022-11" db="UniProtKB">
        <authorList>
            <consortium name="WormBaseParasite"/>
        </authorList>
    </citation>
    <scope>IDENTIFICATION</scope>
</reference>
<dbReference type="AlphaFoldDB" id="A0A914YBF9"/>
<proteinExistence type="predicted"/>
<organism evidence="2 3">
    <name type="scientific">Panagrolaimus superbus</name>
    <dbReference type="NCBI Taxonomy" id="310955"/>
    <lineage>
        <taxon>Eukaryota</taxon>
        <taxon>Metazoa</taxon>
        <taxon>Ecdysozoa</taxon>
        <taxon>Nematoda</taxon>
        <taxon>Chromadorea</taxon>
        <taxon>Rhabditida</taxon>
        <taxon>Tylenchina</taxon>
        <taxon>Panagrolaimomorpha</taxon>
        <taxon>Panagrolaimoidea</taxon>
        <taxon>Panagrolaimidae</taxon>
        <taxon>Panagrolaimus</taxon>
    </lineage>
</organism>
<evidence type="ECO:0000313" key="2">
    <source>
        <dbReference type="Proteomes" id="UP000887577"/>
    </source>
</evidence>
<feature type="compositionally biased region" description="Basic and acidic residues" evidence="1">
    <location>
        <begin position="73"/>
        <end position="96"/>
    </location>
</feature>
<sequence length="291" mass="33531">MIINITAVATLKEIFLKLDPTQIPDFGEGDALKDRGKRRPSTEGGPGHKKPRNVDKMDDRNNAKEDDKDDDNAETKKSDNDDVKHLDSTTEKKPSEVTDEEISNIEIQVQQNYMNNKFPAPPELEKTEYPPWWNETVREFENKLFYFQIFKPTFDQPMRNLPVGKACIFRSYKENYVLLYRKENSQMVAYVAAHTTDPDSTKEIAFTAAQCCRDTTSSSVTLQGFFCDDREKDANPFFILMVKLAGLVHDQKPEEWTYDYKSFDGQLTDEGFKAVNFTGSSFKKFESKKFS</sequence>
<evidence type="ECO:0000256" key="1">
    <source>
        <dbReference type="SAM" id="MobiDB-lite"/>
    </source>
</evidence>
<name>A0A914YBF9_9BILA</name>
<protein>
    <submittedName>
        <fullName evidence="3">Uncharacterized protein</fullName>
    </submittedName>
</protein>
<feature type="region of interest" description="Disordered" evidence="1">
    <location>
        <begin position="17"/>
        <end position="102"/>
    </location>
</feature>
<dbReference type="WBParaSite" id="PSU_v2.g14825.t1">
    <property type="protein sequence ID" value="PSU_v2.g14825.t1"/>
    <property type="gene ID" value="PSU_v2.g14825"/>
</dbReference>
<keyword evidence="2" id="KW-1185">Reference proteome</keyword>
<evidence type="ECO:0000313" key="3">
    <source>
        <dbReference type="WBParaSite" id="PSU_v2.g14825.t1"/>
    </source>
</evidence>
<feature type="compositionally biased region" description="Basic and acidic residues" evidence="1">
    <location>
        <begin position="52"/>
        <end position="66"/>
    </location>
</feature>
<dbReference type="Proteomes" id="UP000887577">
    <property type="component" value="Unplaced"/>
</dbReference>
<accession>A0A914YBF9</accession>